<dbReference type="Proteomes" id="UP000435112">
    <property type="component" value="Unassembled WGS sequence"/>
</dbReference>
<feature type="region of interest" description="Disordered" evidence="1">
    <location>
        <begin position="84"/>
        <end position="112"/>
    </location>
</feature>
<dbReference type="EMBL" id="QXFU01002460">
    <property type="protein sequence ID" value="KAE8985437.1"/>
    <property type="molecule type" value="Genomic_DNA"/>
</dbReference>
<sequence>MKQTNAEEEDADDLAHESTGDATAANAEGKEGGDDRSEEDGSEKNSGARREEERMVALAATMMVTLANICNGYGMPHTAGVEPDGGLDVEYSTGSHQHGELRRRGGQESDKTGVKPTTVFCDCVVNADIHVLVALTFFGSSGNGATPKKLADFFSIGTGTVSLYVRRAVEALFGLHDDVIAWLNPNKRRALASRIRAKWRCPNCVGFIDGTLLPLEFKPALCGED</sequence>
<evidence type="ECO:0000313" key="2">
    <source>
        <dbReference type="EMBL" id="KAE8985437.1"/>
    </source>
</evidence>
<feature type="compositionally biased region" description="Basic and acidic residues" evidence="1">
    <location>
        <begin position="97"/>
        <end position="112"/>
    </location>
</feature>
<dbReference type="AlphaFoldDB" id="A0A6A3IUD2"/>
<feature type="region of interest" description="Disordered" evidence="1">
    <location>
        <begin position="1"/>
        <end position="52"/>
    </location>
</feature>
<gene>
    <name evidence="2" type="ORF">PR002_g22638</name>
</gene>
<evidence type="ECO:0000313" key="3">
    <source>
        <dbReference type="Proteomes" id="UP000435112"/>
    </source>
</evidence>
<protein>
    <recommendedName>
        <fullName evidence="4">DDE Tnp4 domain-containing protein</fullName>
    </recommendedName>
</protein>
<evidence type="ECO:0008006" key="4">
    <source>
        <dbReference type="Google" id="ProtNLM"/>
    </source>
</evidence>
<proteinExistence type="predicted"/>
<reference evidence="2 3" key="1">
    <citation type="submission" date="2018-09" db="EMBL/GenBank/DDBJ databases">
        <title>Genomic investigation of the strawberry pathogen Phytophthora fragariae indicates pathogenicity is determined by transcriptional variation in three key races.</title>
        <authorList>
            <person name="Adams T.M."/>
            <person name="Armitage A.D."/>
            <person name="Sobczyk M.K."/>
            <person name="Bates H.J."/>
            <person name="Dunwell J.M."/>
            <person name="Nellist C.F."/>
            <person name="Harrison R.J."/>
        </authorList>
    </citation>
    <scope>NUCLEOTIDE SEQUENCE [LARGE SCALE GENOMIC DNA]</scope>
    <source>
        <strain evidence="2 3">SCRP324</strain>
    </source>
</reference>
<comment type="caution">
    <text evidence="2">The sequence shown here is derived from an EMBL/GenBank/DDBJ whole genome shotgun (WGS) entry which is preliminary data.</text>
</comment>
<evidence type="ECO:0000256" key="1">
    <source>
        <dbReference type="SAM" id="MobiDB-lite"/>
    </source>
</evidence>
<dbReference type="OrthoDB" id="7788538at2759"/>
<feature type="compositionally biased region" description="Acidic residues" evidence="1">
    <location>
        <begin position="1"/>
        <end position="12"/>
    </location>
</feature>
<feature type="compositionally biased region" description="Basic and acidic residues" evidence="1">
    <location>
        <begin position="42"/>
        <end position="52"/>
    </location>
</feature>
<organism evidence="2 3">
    <name type="scientific">Phytophthora rubi</name>
    <dbReference type="NCBI Taxonomy" id="129364"/>
    <lineage>
        <taxon>Eukaryota</taxon>
        <taxon>Sar</taxon>
        <taxon>Stramenopiles</taxon>
        <taxon>Oomycota</taxon>
        <taxon>Peronosporomycetes</taxon>
        <taxon>Peronosporales</taxon>
        <taxon>Peronosporaceae</taxon>
        <taxon>Phytophthora</taxon>
    </lineage>
</organism>
<accession>A0A6A3IUD2</accession>
<name>A0A6A3IUD2_9STRA</name>